<name>A0A5N5H396_9ROSA</name>
<feature type="region of interest" description="Disordered" evidence="1">
    <location>
        <begin position="1"/>
        <end position="20"/>
    </location>
</feature>
<organism evidence="2 3">
    <name type="scientific">Pyrus ussuriensis x Pyrus communis</name>
    <dbReference type="NCBI Taxonomy" id="2448454"/>
    <lineage>
        <taxon>Eukaryota</taxon>
        <taxon>Viridiplantae</taxon>
        <taxon>Streptophyta</taxon>
        <taxon>Embryophyta</taxon>
        <taxon>Tracheophyta</taxon>
        <taxon>Spermatophyta</taxon>
        <taxon>Magnoliopsida</taxon>
        <taxon>eudicotyledons</taxon>
        <taxon>Gunneridae</taxon>
        <taxon>Pentapetalae</taxon>
        <taxon>rosids</taxon>
        <taxon>fabids</taxon>
        <taxon>Rosales</taxon>
        <taxon>Rosaceae</taxon>
        <taxon>Amygdaloideae</taxon>
        <taxon>Maleae</taxon>
        <taxon>Pyrus</taxon>
    </lineage>
</organism>
<evidence type="ECO:0000256" key="1">
    <source>
        <dbReference type="SAM" id="MobiDB-lite"/>
    </source>
</evidence>
<evidence type="ECO:0000313" key="3">
    <source>
        <dbReference type="Proteomes" id="UP000327157"/>
    </source>
</evidence>
<proteinExistence type="predicted"/>
<dbReference type="AlphaFoldDB" id="A0A5N5H396"/>
<dbReference type="EMBL" id="SMOL01000231">
    <property type="protein sequence ID" value="KAB2622385.1"/>
    <property type="molecule type" value="Genomic_DNA"/>
</dbReference>
<sequence length="113" mass="12767">MWAREGGRTPASSSHDSPPFPLHVFPTSFFEQKLLNPRFRRPPFDGYSDGAVSFNGISFLIMYIPLSLLNLTAPKRGSGDDECDIYLLNRDGLLEDTKRSSKEPIDKERSAYL</sequence>
<comment type="caution">
    <text evidence="2">The sequence shown here is derived from an EMBL/GenBank/DDBJ whole genome shotgun (WGS) entry which is preliminary data.</text>
</comment>
<gene>
    <name evidence="2" type="ORF">D8674_024567</name>
</gene>
<reference evidence="3" key="2">
    <citation type="submission" date="2019-10" db="EMBL/GenBank/DDBJ databases">
        <title>A de novo genome assembly of a pear dwarfing rootstock.</title>
        <authorList>
            <person name="Wang F."/>
            <person name="Wang J."/>
            <person name="Li S."/>
            <person name="Zhang Y."/>
            <person name="Fang M."/>
            <person name="Ma L."/>
            <person name="Zhao Y."/>
            <person name="Jiang S."/>
        </authorList>
    </citation>
    <scope>NUCLEOTIDE SEQUENCE [LARGE SCALE GENOMIC DNA]</scope>
</reference>
<reference evidence="2 3" key="3">
    <citation type="submission" date="2019-11" db="EMBL/GenBank/DDBJ databases">
        <title>A de novo genome assembly of a pear dwarfing rootstock.</title>
        <authorList>
            <person name="Wang F."/>
            <person name="Wang J."/>
            <person name="Li S."/>
            <person name="Zhang Y."/>
            <person name="Fang M."/>
            <person name="Ma L."/>
            <person name="Zhao Y."/>
            <person name="Jiang S."/>
        </authorList>
    </citation>
    <scope>NUCLEOTIDE SEQUENCE [LARGE SCALE GENOMIC DNA]</scope>
    <source>
        <strain evidence="2">S2</strain>
        <tissue evidence="2">Leaf</tissue>
    </source>
</reference>
<evidence type="ECO:0000313" key="2">
    <source>
        <dbReference type="EMBL" id="KAB2622385.1"/>
    </source>
</evidence>
<dbReference type="Proteomes" id="UP000327157">
    <property type="component" value="Chromosome 4"/>
</dbReference>
<protein>
    <submittedName>
        <fullName evidence="2">Uncharacterized protein</fullName>
    </submittedName>
</protein>
<accession>A0A5N5H396</accession>
<keyword evidence="3" id="KW-1185">Reference proteome</keyword>
<reference evidence="2 3" key="1">
    <citation type="submission" date="2019-09" db="EMBL/GenBank/DDBJ databases">
        <authorList>
            <person name="Ou C."/>
        </authorList>
    </citation>
    <scope>NUCLEOTIDE SEQUENCE [LARGE SCALE GENOMIC DNA]</scope>
    <source>
        <strain evidence="2">S2</strain>
        <tissue evidence="2">Leaf</tissue>
    </source>
</reference>